<name>A0A2P9HL29_9HYPH</name>
<evidence type="ECO:0000256" key="1">
    <source>
        <dbReference type="SAM" id="SignalP"/>
    </source>
</evidence>
<feature type="chain" id="PRO_5044578383" description="Secreted protein" evidence="1">
    <location>
        <begin position="29"/>
        <end position="102"/>
    </location>
</feature>
<dbReference type="EMBL" id="OOFM01000005">
    <property type="protein sequence ID" value="SPL64844.1"/>
    <property type="molecule type" value="Genomic_DNA"/>
</dbReference>
<dbReference type="AlphaFoldDB" id="A0A2P9HL29"/>
<reference evidence="3" key="2">
    <citation type="submission" date="2017-12" db="EMBL/GenBank/DDBJ databases">
        <authorList>
            <person name="Hurst M.R.H."/>
        </authorList>
    </citation>
    <scope>NUCLEOTIDE SEQUENCE [LARGE SCALE GENOMIC DNA]</scope>
    <source>
        <strain evidence="3">FI11154</strain>
    </source>
</reference>
<dbReference type="EMBL" id="JABFCY010000014">
    <property type="protein sequence ID" value="NNU62574.1"/>
    <property type="molecule type" value="Genomic_DNA"/>
</dbReference>
<evidence type="ECO:0000313" key="5">
    <source>
        <dbReference type="Proteomes" id="UP000574931"/>
    </source>
</evidence>
<sequence length="102" mass="10215">MKKNSALKVFALLAVSFGLLPVGGIADAGAMPIAAPQTSNLLIAAASDCAAVGEQVAAKQGGQLAKATPSTQNGAPVCVVVVLVPGRDGERPRRVEVAVPNR</sequence>
<reference evidence="2 5" key="3">
    <citation type="submission" date="2020-05" db="EMBL/GenBank/DDBJ databases">
        <title>Draft Genome Sequence of Ochrobactrum soli Isolated from Stable Fly Gut.</title>
        <authorList>
            <person name="Pileggi M.T."/>
            <person name="Vazhakkala L.J."/>
            <person name="Wong C.N."/>
        </authorList>
    </citation>
    <scope>NUCLEOTIDE SEQUENCE [LARGE SCALE GENOMIC DNA]</scope>
    <source>
        <strain evidence="2 5">MTP-C0764</strain>
    </source>
</reference>
<keyword evidence="5" id="KW-1185">Reference proteome</keyword>
<evidence type="ECO:0000313" key="2">
    <source>
        <dbReference type="EMBL" id="NNU62574.1"/>
    </source>
</evidence>
<proteinExistence type="predicted"/>
<protein>
    <recommendedName>
        <fullName evidence="6">Secreted protein</fullName>
    </recommendedName>
</protein>
<dbReference type="Proteomes" id="UP000246073">
    <property type="component" value="Unassembled WGS sequence"/>
</dbReference>
<dbReference type="Proteomes" id="UP000574931">
    <property type="component" value="Unassembled WGS sequence"/>
</dbReference>
<accession>A0A2P9HL29</accession>
<evidence type="ECO:0000313" key="4">
    <source>
        <dbReference type="Proteomes" id="UP000246073"/>
    </source>
</evidence>
<organism evidence="3 4">
    <name type="scientific">Ochrobactrum soli</name>
    <dbReference type="NCBI Taxonomy" id="2448455"/>
    <lineage>
        <taxon>Bacteria</taxon>
        <taxon>Pseudomonadati</taxon>
        <taxon>Pseudomonadota</taxon>
        <taxon>Alphaproteobacteria</taxon>
        <taxon>Hyphomicrobiales</taxon>
        <taxon>Brucellaceae</taxon>
        <taxon>Brucella/Ochrobactrum group</taxon>
        <taxon>Ochrobactrum</taxon>
    </lineage>
</organism>
<gene>
    <name evidence="2" type="ORF">HKX02_20275</name>
    <name evidence="3" type="ORF">OHAE_711</name>
</gene>
<reference evidence="4" key="1">
    <citation type="submission" date="2017-12" db="EMBL/GenBank/DDBJ databases">
        <authorList>
            <person name="Diaz M."/>
        </authorList>
    </citation>
    <scope>NUCLEOTIDE SEQUENCE [LARGE SCALE GENOMIC DNA]</scope>
    <source>
        <strain evidence="4">FI11154</strain>
    </source>
</reference>
<keyword evidence="1" id="KW-0732">Signal</keyword>
<evidence type="ECO:0008006" key="6">
    <source>
        <dbReference type="Google" id="ProtNLM"/>
    </source>
</evidence>
<dbReference type="RefSeq" id="WP_109368603.1">
    <property type="nucleotide sequence ID" value="NZ_JABFCY010000014.1"/>
</dbReference>
<evidence type="ECO:0000313" key="3">
    <source>
        <dbReference type="EMBL" id="SPL64844.1"/>
    </source>
</evidence>
<feature type="signal peptide" evidence="1">
    <location>
        <begin position="1"/>
        <end position="28"/>
    </location>
</feature>